<accession>A0ABY5DR56</accession>
<organism evidence="4 5">
    <name type="scientific">Paraconexibacter antarcticus</name>
    <dbReference type="NCBI Taxonomy" id="2949664"/>
    <lineage>
        <taxon>Bacteria</taxon>
        <taxon>Bacillati</taxon>
        <taxon>Actinomycetota</taxon>
        <taxon>Thermoleophilia</taxon>
        <taxon>Solirubrobacterales</taxon>
        <taxon>Paraconexibacteraceae</taxon>
        <taxon>Paraconexibacter</taxon>
    </lineage>
</organism>
<comment type="similarity">
    <text evidence="1">Belongs to the ParB family.</text>
</comment>
<dbReference type="InterPro" id="IPR003115">
    <property type="entry name" value="ParB_N"/>
</dbReference>
<dbReference type="Gene3D" id="1.10.10.2830">
    <property type="match status" value="1"/>
</dbReference>
<evidence type="ECO:0000256" key="1">
    <source>
        <dbReference type="ARBA" id="ARBA00006295"/>
    </source>
</evidence>
<dbReference type="EMBL" id="CP098502">
    <property type="protein sequence ID" value="UTI64520.1"/>
    <property type="molecule type" value="Genomic_DNA"/>
</dbReference>
<dbReference type="SMART" id="SM00470">
    <property type="entry name" value="ParB"/>
    <property type="match status" value="1"/>
</dbReference>
<dbReference type="SUPFAM" id="SSF109709">
    <property type="entry name" value="KorB DNA-binding domain-like"/>
    <property type="match status" value="1"/>
</dbReference>
<evidence type="ECO:0000259" key="3">
    <source>
        <dbReference type="SMART" id="SM00470"/>
    </source>
</evidence>
<protein>
    <submittedName>
        <fullName evidence="4">ParB/RepB/Spo0J family partition protein</fullName>
    </submittedName>
</protein>
<reference evidence="4 5" key="1">
    <citation type="submission" date="2022-06" db="EMBL/GenBank/DDBJ databases">
        <title>Paraconexibacter antarcticus.</title>
        <authorList>
            <person name="Kim C.S."/>
        </authorList>
    </citation>
    <scope>NUCLEOTIDE SEQUENCE [LARGE SCALE GENOMIC DNA]</scope>
    <source>
        <strain evidence="4 5">02-257</strain>
    </source>
</reference>
<gene>
    <name evidence="4" type="ORF">NBH00_24680</name>
</gene>
<feature type="compositionally biased region" description="Basic and acidic residues" evidence="2">
    <location>
        <begin position="258"/>
        <end position="293"/>
    </location>
</feature>
<dbReference type="InterPro" id="IPR004437">
    <property type="entry name" value="ParB/RepB/Spo0J"/>
</dbReference>
<dbReference type="RefSeq" id="WP_254571221.1">
    <property type="nucleotide sequence ID" value="NZ_CP098502.1"/>
</dbReference>
<feature type="compositionally biased region" description="Polar residues" evidence="2">
    <location>
        <begin position="1"/>
        <end position="11"/>
    </location>
</feature>
<feature type="region of interest" description="Disordered" evidence="2">
    <location>
        <begin position="1"/>
        <end position="43"/>
    </location>
</feature>
<dbReference type="Pfam" id="PF02195">
    <property type="entry name" value="ParB_N"/>
    <property type="match status" value="1"/>
</dbReference>
<feature type="region of interest" description="Disordered" evidence="2">
    <location>
        <begin position="245"/>
        <end position="334"/>
    </location>
</feature>
<name>A0ABY5DR56_9ACTN</name>
<dbReference type="NCBIfam" id="TIGR00180">
    <property type="entry name" value="parB_part"/>
    <property type="match status" value="1"/>
</dbReference>
<keyword evidence="5" id="KW-1185">Reference proteome</keyword>
<sequence>MSQVDQLQNAQEHVEQTRQEADREERETRAAELKRAPLANTAERAHTVVHAPLGQVRTMVNMRTGALPDLHELALSIKETGLLHPPLVRETRDEQQPYELLAGRRRYGAMALLDAAEGERDDWRFTLVDNISRREALTMQFAENFHQSKPEPVQFARAARAIMAEDEELTAADVSRLVGAPTAWTRKALRLLDLPESIVDRVERGDLSFTVADIVRRGIAKGEVSSEEAEELVQQHADGEITNSILKKGVGYQPPKPKNYDELSRQLDESRWAASDAKDAEKREGAEQREWENGRGAAPAGGAGAAAAGPGSTPAGAAPIDFPGHAGPASGPLGSLEDLTADDVDGYLLGLVLARVVPSQHRSAMGIASQEDAYAYAFALAPQDRVGVLRTLGAQLLGDDSAPPRALRARSAA</sequence>
<dbReference type="PANTHER" id="PTHR33375">
    <property type="entry name" value="CHROMOSOME-PARTITIONING PROTEIN PARB-RELATED"/>
    <property type="match status" value="1"/>
</dbReference>
<dbReference type="InterPro" id="IPR036086">
    <property type="entry name" value="ParB/Sulfiredoxin_sf"/>
</dbReference>
<feature type="compositionally biased region" description="Low complexity" evidence="2">
    <location>
        <begin position="305"/>
        <end position="319"/>
    </location>
</feature>
<proteinExistence type="inferred from homology"/>
<dbReference type="Proteomes" id="UP001056035">
    <property type="component" value="Chromosome"/>
</dbReference>
<feature type="domain" description="ParB-like N-terminal" evidence="3">
    <location>
        <begin position="49"/>
        <end position="145"/>
    </location>
</feature>
<evidence type="ECO:0000256" key="2">
    <source>
        <dbReference type="SAM" id="MobiDB-lite"/>
    </source>
</evidence>
<dbReference type="Gene3D" id="3.90.1530.30">
    <property type="match status" value="1"/>
</dbReference>
<dbReference type="PANTHER" id="PTHR33375:SF1">
    <property type="entry name" value="CHROMOSOME-PARTITIONING PROTEIN PARB-RELATED"/>
    <property type="match status" value="1"/>
</dbReference>
<evidence type="ECO:0000313" key="5">
    <source>
        <dbReference type="Proteomes" id="UP001056035"/>
    </source>
</evidence>
<dbReference type="SUPFAM" id="SSF110849">
    <property type="entry name" value="ParB/Sulfiredoxin"/>
    <property type="match status" value="1"/>
</dbReference>
<feature type="compositionally biased region" description="Basic and acidic residues" evidence="2">
    <location>
        <begin position="12"/>
        <end position="35"/>
    </location>
</feature>
<dbReference type="InterPro" id="IPR050336">
    <property type="entry name" value="Chromosome_partition/occlusion"/>
</dbReference>
<evidence type="ECO:0000313" key="4">
    <source>
        <dbReference type="EMBL" id="UTI64520.1"/>
    </source>
</evidence>